<evidence type="ECO:0000313" key="2">
    <source>
        <dbReference type="Proteomes" id="UP000236290"/>
    </source>
</evidence>
<reference evidence="1 2" key="1">
    <citation type="submission" date="2017-02" db="EMBL/GenBank/DDBJ databases">
        <title>Genomes of Trichoderma spp. with biocontrol activity.</title>
        <authorList>
            <person name="Gardiner D."/>
            <person name="Kazan K."/>
            <person name="Vos C."/>
            <person name="Harvey P."/>
        </authorList>
    </citation>
    <scope>NUCLEOTIDE SEQUENCE [LARGE SCALE GENOMIC DNA]</scope>
    <source>
        <strain evidence="1 2">Tr1</strain>
    </source>
</reference>
<accession>A0A2K0URX6</accession>
<protein>
    <submittedName>
        <fullName evidence="1">Uncharacterized protein</fullName>
    </submittedName>
</protein>
<dbReference type="Proteomes" id="UP000236290">
    <property type="component" value="Unassembled WGS sequence"/>
</dbReference>
<proteinExistence type="predicted"/>
<evidence type="ECO:0000313" key="1">
    <source>
        <dbReference type="EMBL" id="PNP60535.1"/>
    </source>
</evidence>
<dbReference type="AlphaFoldDB" id="A0A2K0URX6"/>
<dbReference type="EMBL" id="MTYI01000004">
    <property type="protein sequence ID" value="PNP60535.1"/>
    <property type="molecule type" value="Genomic_DNA"/>
</dbReference>
<sequence>MSLLLHEPPTPASRAYFLSYITQGNQEHRPMRNTWELRERLQLEMEAPLPKVLVLPVMLDAAT</sequence>
<gene>
    <name evidence="1" type="ORF">THARTR1_00559</name>
</gene>
<name>A0A2K0URX6_TRIHA</name>
<comment type="caution">
    <text evidence="1">The sequence shown here is derived from an EMBL/GenBank/DDBJ whole genome shotgun (WGS) entry which is preliminary data.</text>
</comment>
<organism evidence="1 2">
    <name type="scientific">Trichoderma harzianum</name>
    <name type="common">Hypocrea lixii</name>
    <dbReference type="NCBI Taxonomy" id="5544"/>
    <lineage>
        <taxon>Eukaryota</taxon>
        <taxon>Fungi</taxon>
        <taxon>Dikarya</taxon>
        <taxon>Ascomycota</taxon>
        <taxon>Pezizomycotina</taxon>
        <taxon>Sordariomycetes</taxon>
        <taxon>Hypocreomycetidae</taxon>
        <taxon>Hypocreales</taxon>
        <taxon>Hypocreaceae</taxon>
        <taxon>Trichoderma</taxon>
    </lineage>
</organism>